<evidence type="ECO:0000313" key="1">
    <source>
        <dbReference type="EMBL" id="CEK99761.1"/>
    </source>
</evidence>
<feature type="non-terminal residue" evidence="1">
    <location>
        <position position="1"/>
    </location>
</feature>
<reference evidence="1" key="1">
    <citation type="submission" date="2014-12" db="EMBL/GenBank/DDBJ databases">
        <title>Insight into the proteome of Arion vulgaris.</title>
        <authorList>
            <person name="Aradska J."/>
            <person name="Bulat T."/>
            <person name="Smidak R."/>
            <person name="Sarate P."/>
            <person name="Gangsoo J."/>
            <person name="Sialana F."/>
            <person name="Bilban M."/>
            <person name="Lubec G."/>
        </authorList>
    </citation>
    <scope>NUCLEOTIDE SEQUENCE</scope>
    <source>
        <tissue evidence="1">Skin</tissue>
    </source>
</reference>
<proteinExistence type="predicted"/>
<dbReference type="EMBL" id="HACG01052890">
    <property type="protein sequence ID" value="CEK99761.1"/>
    <property type="molecule type" value="Transcribed_RNA"/>
</dbReference>
<sequence length="72" mass="8399">KFMEIKSEIQIALCDNINTRDAVEKVRELIVAGNVYTNDCDIKERIPNSMIIRDICEFIYSKFKVFGVILDR</sequence>
<dbReference type="AlphaFoldDB" id="A0A0B7C554"/>
<accession>A0A0B7C554</accession>
<gene>
    <name evidence="1" type="primary">ORF222072</name>
</gene>
<name>A0A0B7C554_9EUPU</name>
<protein>
    <submittedName>
        <fullName evidence="1">Uncharacterized protein</fullName>
    </submittedName>
</protein>
<feature type="non-terminal residue" evidence="1">
    <location>
        <position position="72"/>
    </location>
</feature>
<organism evidence="1">
    <name type="scientific">Arion vulgaris</name>
    <dbReference type="NCBI Taxonomy" id="1028688"/>
    <lineage>
        <taxon>Eukaryota</taxon>
        <taxon>Metazoa</taxon>
        <taxon>Spiralia</taxon>
        <taxon>Lophotrochozoa</taxon>
        <taxon>Mollusca</taxon>
        <taxon>Gastropoda</taxon>
        <taxon>Heterobranchia</taxon>
        <taxon>Euthyneura</taxon>
        <taxon>Panpulmonata</taxon>
        <taxon>Eupulmonata</taxon>
        <taxon>Stylommatophora</taxon>
        <taxon>Helicina</taxon>
        <taxon>Arionoidea</taxon>
        <taxon>Arionidae</taxon>
        <taxon>Arion</taxon>
    </lineage>
</organism>